<keyword evidence="1 3" id="KW-0547">Nucleotide-binding</keyword>
<dbReference type="Pfam" id="PF00069">
    <property type="entry name" value="Pkinase"/>
    <property type="match status" value="1"/>
</dbReference>
<dbReference type="InterPro" id="IPR008271">
    <property type="entry name" value="Ser/Thr_kinase_AS"/>
</dbReference>
<dbReference type="PROSITE" id="PS50011">
    <property type="entry name" value="PROTEIN_KINASE_DOM"/>
    <property type="match status" value="1"/>
</dbReference>
<reference evidence="5 6" key="1">
    <citation type="journal article" date="2013" name="PLoS Genet.">
        <title>Genomic mechanisms accounting for the adaptation to parasitism in nematode-trapping fungi.</title>
        <authorList>
            <person name="Meerupati T."/>
            <person name="Andersson K.M."/>
            <person name="Friman E."/>
            <person name="Kumar D."/>
            <person name="Tunlid A."/>
            <person name="Ahren D."/>
        </authorList>
    </citation>
    <scope>NUCLEOTIDE SEQUENCE [LARGE SCALE GENOMIC DNA]</scope>
    <source>
        <strain evidence="5 6">CBS 200.50</strain>
    </source>
</reference>
<proteinExistence type="predicted"/>
<evidence type="ECO:0000313" key="5">
    <source>
        <dbReference type="EMBL" id="EPS40005.1"/>
    </source>
</evidence>
<dbReference type="InterPro" id="IPR000719">
    <property type="entry name" value="Prot_kinase_dom"/>
</dbReference>
<dbReference type="InterPro" id="IPR017441">
    <property type="entry name" value="Protein_kinase_ATP_BS"/>
</dbReference>
<evidence type="ECO:0000313" key="6">
    <source>
        <dbReference type="Proteomes" id="UP000015100"/>
    </source>
</evidence>
<dbReference type="OMA" id="SRPWNAP"/>
<dbReference type="Pfam" id="PF13374">
    <property type="entry name" value="TPR_10"/>
    <property type="match status" value="1"/>
</dbReference>
<protein>
    <recommendedName>
        <fullName evidence="4">Protein kinase domain-containing protein</fullName>
    </recommendedName>
</protein>
<evidence type="ECO:0000256" key="1">
    <source>
        <dbReference type="ARBA" id="ARBA00022741"/>
    </source>
</evidence>
<organism evidence="5 6">
    <name type="scientific">Dactylellina haptotyla (strain CBS 200.50)</name>
    <name type="common">Nematode-trapping fungus</name>
    <name type="synonym">Monacrosporium haptotylum</name>
    <dbReference type="NCBI Taxonomy" id="1284197"/>
    <lineage>
        <taxon>Eukaryota</taxon>
        <taxon>Fungi</taxon>
        <taxon>Dikarya</taxon>
        <taxon>Ascomycota</taxon>
        <taxon>Pezizomycotina</taxon>
        <taxon>Orbiliomycetes</taxon>
        <taxon>Orbiliales</taxon>
        <taxon>Orbiliaceae</taxon>
        <taxon>Dactylellina</taxon>
    </lineage>
</organism>
<dbReference type="EMBL" id="AQGS01000443">
    <property type="protein sequence ID" value="EPS40005.1"/>
    <property type="molecule type" value="Genomic_DNA"/>
</dbReference>
<sequence>MTTFSGTTSFFARRKFASDSSSASLASRSSSVANQTEHGLLSFLATAQSNEVDFLPMSWQPEMGGIGGGGTSNIQQSFMNLNLSYAFKRIHRGVDEPYAYRALVSEVSILGHKDIRRHPNIVKLVGICWDVMSSIDPIWPVLVFPKSDLGDLRQFMKSTIGEKMDFDGRMKLCDNAAVGLIALHSLDVVHGDIKPQNVLVFIEETNGTSTYVAKVGDFGYSTLVGGEGMEGEGEAQVPVSRPWNAPEVTSWSSSFGVREAKLTDIFSFGLMTLWLLFNKQLFELEVDFEKLDPDPSWKQSENMQRIFSKVVDDLEGFDTNQKSGLKDFFTATLSIDPANRQLELKPLMEKFTAVAPAKYAMNTYLAWIPYLQYVPHNKNFDVKAFQKSYYDAWSGYSNPYDAYNPYHPTNLHQRGINPTTGFSLGRSGASNYRPSDFLIWKSFHQLVEGDHRIWTLIFTALKDQVEEQNIPDEEKQSAAFQLAFCYETGFGTLPDASEVDRYLEIACKTRQDLLHITNLIRDDKNPMQSKNVDTNVSTSIEPSQFDDIEEVEEIYTAASDAALRLFGEDHTVSIHLKNIKAMVYRRKGAVGKAMEIYQRLLEVCTEYYGVKHPYTLQMSRAIADIHRSTGNLELAVKLEQESMELDTMFDANNLQSKVGGIQKLATTYRKQKRWEEAEQLELRILEINTTTMGEAHIQTLLVMSKLVTNYLKQNLVLKAEEMAIDLNQKALARYGEEHDYTLDSMSLLCKVNKASKKWESVLSMASKVIDIKTKRFGPNDEKVQVDRVAVVDACIGLKDTAKAIDMQYEVVRCNKIVLGPKSLSTLSDMEMLGILLFKEKRYREAAEIEAEIVARREESQGAEHQDTLLSAYRLKNYKQLDEEAKV</sequence>
<dbReference type="InterPro" id="IPR053137">
    <property type="entry name" value="NLR-like"/>
</dbReference>
<dbReference type="PANTHER" id="PTHR46082:SF11">
    <property type="entry name" value="AAA+ ATPASE DOMAIN-CONTAINING PROTEIN-RELATED"/>
    <property type="match status" value="1"/>
</dbReference>
<dbReference type="Gene3D" id="1.10.510.10">
    <property type="entry name" value="Transferase(Phosphotransferase) domain 1"/>
    <property type="match status" value="1"/>
</dbReference>
<evidence type="ECO:0000256" key="2">
    <source>
        <dbReference type="ARBA" id="ARBA00022840"/>
    </source>
</evidence>
<dbReference type="PANTHER" id="PTHR46082">
    <property type="entry name" value="ATP/GTP-BINDING PROTEIN-RELATED"/>
    <property type="match status" value="1"/>
</dbReference>
<keyword evidence="6" id="KW-1185">Reference proteome</keyword>
<dbReference type="GO" id="GO:0004672">
    <property type="term" value="F:protein kinase activity"/>
    <property type="evidence" value="ECO:0007669"/>
    <property type="project" value="InterPro"/>
</dbReference>
<dbReference type="Gene3D" id="1.25.40.10">
    <property type="entry name" value="Tetratricopeptide repeat domain"/>
    <property type="match status" value="3"/>
</dbReference>
<dbReference type="STRING" id="1284197.S8AAK6"/>
<dbReference type="GO" id="GO:0005524">
    <property type="term" value="F:ATP binding"/>
    <property type="evidence" value="ECO:0007669"/>
    <property type="project" value="UniProtKB-UniRule"/>
</dbReference>
<dbReference type="PROSITE" id="PS00108">
    <property type="entry name" value="PROTEIN_KINASE_ST"/>
    <property type="match status" value="1"/>
</dbReference>
<dbReference type="InterPro" id="IPR011990">
    <property type="entry name" value="TPR-like_helical_dom_sf"/>
</dbReference>
<dbReference type="CDD" id="cd00180">
    <property type="entry name" value="PKc"/>
    <property type="match status" value="1"/>
</dbReference>
<dbReference type="SUPFAM" id="SSF48452">
    <property type="entry name" value="TPR-like"/>
    <property type="match status" value="2"/>
</dbReference>
<reference evidence="6" key="2">
    <citation type="submission" date="2013-04" db="EMBL/GenBank/DDBJ databases">
        <title>Genomic mechanisms accounting for the adaptation to parasitism in nematode-trapping fungi.</title>
        <authorList>
            <person name="Ahren D.G."/>
        </authorList>
    </citation>
    <scope>NUCLEOTIDE SEQUENCE [LARGE SCALE GENOMIC DNA]</scope>
    <source>
        <strain evidence="6">CBS 200.50</strain>
    </source>
</reference>
<keyword evidence="2 3" id="KW-0067">ATP-binding</keyword>
<name>S8AAK6_DACHA</name>
<feature type="domain" description="Protein kinase" evidence="4">
    <location>
        <begin position="60"/>
        <end position="352"/>
    </location>
</feature>
<evidence type="ECO:0000259" key="4">
    <source>
        <dbReference type="PROSITE" id="PS50011"/>
    </source>
</evidence>
<dbReference type="HOGENOM" id="CLU_011583_0_0_1"/>
<dbReference type="OrthoDB" id="626167at2759"/>
<dbReference type="SMART" id="SM00220">
    <property type="entry name" value="S_TKc"/>
    <property type="match status" value="1"/>
</dbReference>
<dbReference type="AlphaFoldDB" id="S8AAK6"/>
<gene>
    <name evidence="5" type="ORF">H072_6312</name>
</gene>
<comment type="caution">
    <text evidence="5">The sequence shown here is derived from an EMBL/GenBank/DDBJ whole genome shotgun (WGS) entry which is preliminary data.</text>
</comment>
<dbReference type="Proteomes" id="UP000015100">
    <property type="component" value="Unassembled WGS sequence"/>
</dbReference>
<dbReference type="eggNOG" id="KOG0194">
    <property type="taxonomic scope" value="Eukaryota"/>
</dbReference>
<dbReference type="SUPFAM" id="SSF56112">
    <property type="entry name" value="Protein kinase-like (PK-like)"/>
    <property type="match status" value="1"/>
</dbReference>
<dbReference type="PROSITE" id="PS00107">
    <property type="entry name" value="PROTEIN_KINASE_ATP"/>
    <property type="match status" value="1"/>
</dbReference>
<dbReference type="InterPro" id="IPR011009">
    <property type="entry name" value="Kinase-like_dom_sf"/>
</dbReference>
<evidence type="ECO:0000256" key="3">
    <source>
        <dbReference type="PROSITE-ProRule" id="PRU10141"/>
    </source>
</evidence>
<accession>S8AAK6</accession>
<feature type="binding site" evidence="3">
    <location>
        <position position="88"/>
    </location>
    <ligand>
        <name>ATP</name>
        <dbReference type="ChEBI" id="CHEBI:30616"/>
    </ligand>
</feature>
<dbReference type="Pfam" id="PF13424">
    <property type="entry name" value="TPR_12"/>
    <property type="match status" value="1"/>
</dbReference>